<protein>
    <recommendedName>
        <fullName evidence="5">Secretion system C-terminal sorting domain-containing protein</fullName>
    </recommendedName>
</protein>
<organism evidence="6 7">
    <name type="scientific">Corallibacter vietnamensis</name>
    <dbReference type="NCBI Taxonomy" id="904130"/>
    <lineage>
        <taxon>Bacteria</taxon>
        <taxon>Pseudomonadati</taxon>
        <taxon>Bacteroidota</taxon>
        <taxon>Flavobacteriia</taxon>
        <taxon>Flavobacteriales</taxon>
        <taxon>Flavobacteriaceae</taxon>
        <taxon>Corallibacter</taxon>
    </lineage>
</organism>
<dbReference type="PANTHER" id="PTHR47566:SF1">
    <property type="entry name" value="PROTEIN NUD1"/>
    <property type="match status" value="1"/>
</dbReference>
<feature type="signal peptide" evidence="4">
    <location>
        <begin position="1"/>
        <end position="19"/>
    </location>
</feature>
<evidence type="ECO:0000256" key="4">
    <source>
        <dbReference type="SAM" id="SignalP"/>
    </source>
</evidence>
<feature type="domain" description="Secretion system C-terminal sorting" evidence="5">
    <location>
        <begin position="722"/>
        <end position="788"/>
    </location>
</feature>
<evidence type="ECO:0000259" key="5">
    <source>
        <dbReference type="Pfam" id="PF18962"/>
    </source>
</evidence>
<evidence type="ECO:0000256" key="3">
    <source>
        <dbReference type="ARBA" id="ARBA00022737"/>
    </source>
</evidence>
<dbReference type="Gene3D" id="3.80.10.10">
    <property type="entry name" value="Ribonuclease Inhibitor"/>
    <property type="match status" value="3"/>
</dbReference>
<dbReference type="EMBL" id="BAABBI010000001">
    <property type="protein sequence ID" value="GAA3779400.1"/>
    <property type="molecule type" value="Genomic_DNA"/>
</dbReference>
<dbReference type="SUPFAM" id="SSF52058">
    <property type="entry name" value="L domain-like"/>
    <property type="match status" value="3"/>
</dbReference>
<reference evidence="7" key="1">
    <citation type="journal article" date="2019" name="Int. J. Syst. Evol. Microbiol.">
        <title>The Global Catalogue of Microorganisms (GCM) 10K type strain sequencing project: providing services to taxonomists for standard genome sequencing and annotation.</title>
        <authorList>
            <consortium name="The Broad Institute Genomics Platform"/>
            <consortium name="The Broad Institute Genome Sequencing Center for Infectious Disease"/>
            <person name="Wu L."/>
            <person name="Ma J."/>
        </authorList>
    </citation>
    <scope>NUCLEOTIDE SEQUENCE [LARGE SCALE GENOMIC DNA]</scope>
    <source>
        <strain evidence="7">JCM 17525</strain>
    </source>
</reference>
<evidence type="ECO:0000256" key="2">
    <source>
        <dbReference type="ARBA" id="ARBA00022729"/>
    </source>
</evidence>
<name>A0ABP7H5Z6_9FLAO</name>
<feature type="chain" id="PRO_5046496197" description="Secretion system C-terminal sorting domain-containing protein" evidence="4">
    <location>
        <begin position="20"/>
        <end position="790"/>
    </location>
</feature>
<gene>
    <name evidence="6" type="ORF">GCM10022271_09540</name>
</gene>
<proteinExistence type="predicted"/>
<dbReference type="InterPro" id="IPR032675">
    <property type="entry name" value="LRR_dom_sf"/>
</dbReference>
<keyword evidence="2 4" id="KW-0732">Signal</keyword>
<dbReference type="InterPro" id="IPR026444">
    <property type="entry name" value="Secre_tail"/>
</dbReference>
<keyword evidence="3" id="KW-0677">Repeat</keyword>
<evidence type="ECO:0000256" key="1">
    <source>
        <dbReference type="ARBA" id="ARBA00022614"/>
    </source>
</evidence>
<dbReference type="RefSeq" id="WP_344727673.1">
    <property type="nucleotide sequence ID" value="NZ_BAABBI010000001.1"/>
</dbReference>
<dbReference type="InterPro" id="IPR052574">
    <property type="entry name" value="CDIRP"/>
</dbReference>
<dbReference type="Proteomes" id="UP001501456">
    <property type="component" value="Unassembled WGS sequence"/>
</dbReference>
<comment type="caution">
    <text evidence="6">The sequence shown here is derived from an EMBL/GenBank/DDBJ whole genome shotgun (WGS) entry which is preliminary data.</text>
</comment>
<sequence length="790" mass="87124">MKKTITLLIFYLTTFGAFTQNIDIPDTNFKNYLLANSSINTNGDNEIQLSEAHSVTGTLNCSGLNISNLSGIENFINITELLCYNNHLSTLDVSQLPLLEKLYCANNNLEALDVSLNENLIHLTCQGNDLVLLNVANGNNTNFVYFSANSNANLTCIEVDDAQWATTNWTNISSASSFSESCSDYTYIPDDNFEQWLIDHAYDTQLNNYVATSDIENIVSLNLISQDIDDLTGIEGFAALEHLFCSNNNLESVNLSENANLKTLIISLNNLTELDLTNNYYLETLNCSKNQLNSLQINSPVYLAELYCQENNLTHLNIYSYTHLEAINISDNPISSLGLSTNNELVTLEASNTELTSLSIDGKPDLATLTLNDNPDLAYLILMPSYSTNVPIGGSLATFSATNCPALQCIEVLDSNWSASNWTQIDASASYSEDCHYNETYVPDDAFEQALIEMGVDFYLDDYVNTNYISGVNELVISSSGILDLTGIEDFTALQTLYVGGNGLQTLDVSQNTNLIYLSCGSNMINTIDVSNNPYLETLIISNTNLTTIDVSNNSLLKRLEINNTNLGTIDVSNNLELDILSCQNTGISSLNVSNNAWLTELRCANNALSELNVSNNTMLEFLGCQNNQITSLDLSLNASLNAVFCNNNALTSLNIQNGNNQYISPSYTFNASNNPDLECIQVDSVAWSESNWPNIDSQTSFNENCESLSINDNLHTEDILIYPNPTNNVIYIKHNNTFETYAIESITGKTILKGKNISQPIDISNLPSGIYFLSLEKGTRSFVKKIIKN</sequence>
<accession>A0ABP7H5Z6</accession>
<keyword evidence="1" id="KW-0433">Leucine-rich repeat</keyword>
<evidence type="ECO:0000313" key="7">
    <source>
        <dbReference type="Proteomes" id="UP001501456"/>
    </source>
</evidence>
<evidence type="ECO:0000313" key="6">
    <source>
        <dbReference type="EMBL" id="GAA3779400.1"/>
    </source>
</evidence>
<keyword evidence="7" id="KW-1185">Reference proteome</keyword>
<dbReference type="PANTHER" id="PTHR47566">
    <property type="match status" value="1"/>
</dbReference>
<dbReference type="NCBIfam" id="TIGR04183">
    <property type="entry name" value="Por_Secre_tail"/>
    <property type="match status" value="1"/>
</dbReference>
<dbReference type="Pfam" id="PF18962">
    <property type="entry name" value="Por_Secre_tail"/>
    <property type="match status" value="1"/>
</dbReference>